<dbReference type="RefSeq" id="WP_254170215.1">
    <property type="nucleotide sequence ID" value="NZ_JAHESF010000078.1"/>
</dbReference>
<dbReference type="Proteomes" id="UP001319200">
    <property type="component" value="Unassembled WGS sequence"/>
</dbReference>
<reference evidence="3 4" key="1">
    <citation type="submission" date="2021-05" db="EMBL/GenBank/DDBJ databases">
        <title>A Polyphasic approach of four new species of the genus Ohtaekwangia: Ohtaekwangia histidinii sp. nov., Ohtaekwangia cretensis sp. nov., Ohtaekwangia indiensis sp. nov., Ohtaekwangia reichenbachii sp. nov. from diverse environment.</title>
        <authorList>
            <person name="Octaviana S."/>
        </authorList>
    </citation>
    <scope>NUCLEOTIDE SEQUENCE [LARGE SCALE GENOMIC DNA]</scope>
    <source>
        <strain evidence="3 4">PWU4</strain>
    </source>
</reference>
<dbReference type="GO" id="GO:0016020">
    <property type="term" value="C:membrane"/>
    <property type="evidence" value="ECO:0007669"/>
    <property type="project" value="InterPro"/>
</dbReference>
<dbReference type="EMBL" id="JAHESF010000078">
    <property type="protein sequence ID" value="MBT1701533.1"/>
    <property type="molecule type" value="Genomic_DNA"/>
</dbReference>
<dbReference type="InterPro" id="IPR002126">
    <property type="entry name" value="Cadherin-like_dom"/>
</dbReference>
<comment type="caution">
    <text evidence="3">The sequence shown here is derived from an EMBL/GenBank/DDBJ whole genome shotgun (WGS) entry which is preliminary data.</text>
</comment>
<evidence type="ECO:0000259" key="2">
    <source>
        <dbReference type="PROSITE" id="PS50268"/>
    </source>
</evidence>
<dbReference type="InterPro" id="IPR032812">
    <property type="entry name" value="SbsA_Ig"/>
</dbReference>
<protein>
    <submittedName>
        <fullName evidence="3">VCBS repeat-containing protein</fullName>
    </submittedName>
</protein>
<organism evidence="3 4">
    <name type="scientific">Chryseosolibacter histidini</name>
    <dbReference type="NCBI Taxonomy" id="2782349"/>
    <lineage>
        <taxon>Bacteria</taxon>
        <taxon>Pseudomonadati</taxon>
        <taxon>Bacteroidota</taxon>
        <taxon>Cytophagia</taxon>
        <taxon>Cytophagales</taxon>
        <taxon>Chryseotaleaceae</taxon>
        <taxon>Chryseosolibacter</taxon>
    </lineage>
</organism>
<dbReference type="PANTHER" id="PTHR44103:SF1">
    <property type="entry name" value="PROPROTEIN CONVERTASE P"/>
    <property type="match status" value="1"/>
</dbReference>
<accession>A0AAP2DUF7</accession>
<dbReference type="Pfam" id="PF13585">
    <property type="entry name" value="CHU_C"/>
    <property type="match status" value="1"/>
</dbReference>
<dbReference type="Gene3D" id="2.130.10.130">
    <property type="entry name" value="Integrin alpha, N-terminal"/>
    <property type="match status" value="1"/>
</dbReference>
<dbReference type="Pfam" id="PF13205">
    <property type="entry name" value="Big_5"/>
    <property type="match status" value="1"/>
</dbReference>
<dbReference type="InterPro" id="IPR028994">
    <property type="entry name" value="Integrin_alpha_N"/>
</dbReference>
<keyword evidence="1" id="KW-0732">Signal</keyword>
<evidence type="ECO:0000313" key="4">
    <source>
        <dbReference type="Proteomes" id="UP001319200"/>
    </source>
</evidence>
<dbReference type="GO" id="GO:0005509">
    <property type="term" value="F:calcium ion binding"/>
    <property type="evidence" value="ECO:0007669"/>
    <property type="project" value="InterPro"/>
</dbReference>
<dbReference type="SUPFAM" id="SSF69318">
    <property type="entry name" value="Integrin alpha N-terminal domain"/>
    <property type="match status" value="1"/>
</dbReference>
<keyword evidence="4" id="KW-1185">Reference proteome</keyword>
<dbReference type="GO" id="GO:0007156">
    <property type="term" value="P:homophilic cell adhesion via plasma membrane adhesion molecules"/>
    <property type="evidence" value="ECO:0007669"/>
    <property type="project" value="InterPro"/>
</dbReference>
<dbReference type="InterPro" id="IPR013517">
    <property type="entry name" value="FG-GAP"/>
</dbReference>
<proteinExistence type="predicted"/>
<dbReference type="PANTHER" id="PTHR44103">
    <property type="entry name" value="PROPROTEIN CONVERTASE P"/>
    <property type="match status" value="1"/>
</dbReference>
<dbReference type="Pfam" id="PF13517">
    <property type="entry name" value="FG-GAP_3"/>
    <property type="match status" value="2"/>
</dbReference>
<evidence type="ECO:0000256" key="1">
    <source>
        <dbReference type="ARBA" id="ARBA00022729"/>
    </source>
</evidence>
<sequence length="1442" mass="146626">MALLSVPRCAQGADVVSVTPATNAQQVAAASNITVVFDAVIASGNVSTATFRAWGSQTGMFTGSFTGGGTNTITFDPARNFKAGETITITLTTGLGLTTAYTWCFTVASAAVTPQFVPRTPIANSLIVPYAAYAADIDGDGDLDVLSASNGDDKIAWYENDGSETFTAHTITTAADGATSVSAADLDADGDLDVLSTSYSDNKVAWYENDGAQNFTPRVVAIAAGPPGRVSAADLDGDADLDVLVASTPLTWYENNGSASFTPHAFTTNGAYFVSAADIDSDGDLDILSMWTGKIVWYKNDGLAGFTEQMIVATTADAGSATDIDGDGDMDVVASNGSSIRWYKNNGSQSFTSNLILNSADLLYDVHTADMDGDGDRDVLVGKAGLVSIARMENVGSGFFSNQVLATSSSALGVFSVYAADLDSDGDLDALSASFADGRIAWFCNNMPPVVSGTLAGQLVHANATVAPFAALTLSDSDAGQILSITVQLDVAAKGSFTPASLAATGFTGSAASNYSFIGTASDAQAALRSLVFAPAAGRLALGASETVDFTIFANDNVSPVTTDNITSVVVTQVNNAPSFTKGADVTVNEDVTAQSIAAWATNLSVGPAHEAGQLLSFQVTNDNNTLFSAQPAIDASGTLTFTPAANAAGTATVTVALQDDGGTANGGEDESAAITFTITLNAVNDVPSFTKGADVVVNEDVATQSVAGWATGISKGPANESGQSLSFQVSNDDNTLFSAQPAIDASGTLTFTPAANAWGATTVTVSLKDDGGTANSGVDESAAVTFTITLNAVNDVPSFTKGADVAVNEDAAAQSLVTWATGISKGAANESGQSLSFQVSNDNNTLFSAQPAIDASGTLTFTPAVNAWGAAIVTVSLRDDGGTANSGVDESAAVTFTITLNAVNDVPAFTKGADVGVNEDAIAQSIAGWATSLSAGPANESAQGLSFNVSNDNNTLFSVQPAIDASGTLTFTPAADAWGSATVTVAIADNGGTANGGVNQSAATTFTVTLNAVNDLPSFTKGADVVVNEDAAAQNLVSWAANISKGPANESGQALSFQVSNDNNALFSVQPTISTAGTLTFTPAPDAWGEATITVVLQDDGGTANGGVDKSAATTFRLSVMASNRAPGFTKGADVAVNEDAVAQNLAGWATNISAGLPHESGQALSFNVSNDNNALFSVQPAISASGTLTFTPAPNKWGVAIVTVVLKDDGGTANGGIDQSAPVTFNITLNAVNDAPHMDPVGDVAVAVNSQPLTITLTGLDPGPGETSQQLTVTAFSDTHSLLADPTVTLSGNGTATLQLAPIQGMIDMATITVVIRDNGGTASSGMDETLITFTVTVSDAIQPAFVPTLFSPNGDGANDVFRVRASGIADIRFSIYSTDGNEVFTTTDITTATEDGWNGRYQGRDMPAGSYTWTLQGHYLDGTTLTAGNKSHGQVVLLR</sequence>
<evidence type="ECO:0000313" key="3">
    <source>
        <dbReference type="EMBL" id="MBT1701533.1"/>
    </source>
</evidence>
<feature type="domain" description="Cadherin" evidence="2">
    <location>
        <begin position="918"/>
        <end position="1020"/>
    </location>
</feature>
<dbReference type="PROSITE" id="PS50268">
    <property type="entry name" value="CADHERIN_2"/>
    <property type="match status" value="1"/>
</dbReference>
<gene>
    <name evidence="3" type="ORF">KK083_31865</name>
</gene>
<name>A0AAP2DUF7_9BACT</name>